<keyword evidence="1" id="KW-0472">Membrane</keyword>
<dbReference type="OrthoDB" id="10017208at2759"/>
<keyword evidence="1" id="KW-1133">Transmembrane helix</keyword>
<evidence type="ECO:0000256" key="1">
    <source>
        <dbReference type="SAM" id="Phobius"/>
    </source>
</evidence>
<proteinExistence type="predicted"/>
<feature type="transmembrane region" description="Helical" evidence="1">
    <location>
        <begin position="12"/>
        <end position="34"/>
    </location>
</feature>
<feature type="transmembrane region" description="Helical" evidence="1">
    <location>
        <begin position="46"/>
        <end position="68"/>
    </location>
</feature>
<dbReference type="AlphaFoldDB" id="A0A1V6SXD4"/>
<organism evidence="2 3">
    <name type="scientific">Penicillium steckii</name>
    <dbReference type="NCBI Taxonomy" id="303698"/>
    <lineage>
        <taxon>Eukaryota</taxon>
        <taxon>Fungi</taxon>
        <taxon>Dikarya</taxon>
        <taxon>Ascomycota</taxon>
        <taxon>Pezizomycotina</taxon>
        <taxon>Eurotiomycetes</taxon>
        <taxon>Eurotiomycetidae</taxon>
        <taxon>Eurotiales</taxon>
        <taxon>Aspergillaceae</taxon>
        <taxon>Penicillium</taxon>
    </lineage>
</organism>
<dbReference type="STRING" id="303698.A0A1V6SXD4"/>
<sequence length="93" mass="10299">MARDPNSQWKQILIIVPIVGTASATILYVLRLYARHMITQKLRIEDIIMGLGLIFTWGVAACVVYGRLDFTEILAYSPSASKSLDHTISSSTS</sequence>
<protein>
    <submittedName>
        <fullName evidence="2">Uncharacterized protein</fullName>
    </submittedName>
</protein>
<accession>A0A1V6SXD4</accession>
<name>A0A1V6SXD4_9EURO</name>
<evidence type="ECO:0000313" key="3">
    <source>
        <dbReference type="Proteomes" id="UP000191285"/>
    </source>
</evidence>
<comment type="caution">
    <text evidence="2">The sequence shown here is derived from an EMBL/GenBank/DDBJ whole genome shotgun (WGS) entry which is preliminary data.</text>
</comment>
<evidence type="ECO:0000313" key="2">
    <source>
        <dbReference type="EMBL" id="OQE18638.1"/>
    </source>
</evidence>
<reference evidence="3" key="1">
    <citation type="journal article" date="2017" name="Nat. Microbiol.">
        <title>Global analysis of biosynthetic gene clusters reveals vast potential of secondary metabolite production in Penicillium species.</title>
        <authorList>
            <person name="Nielsen J.C."/>
            <person name="Grijseels S."/>
            <person name="Prigent S."/>
            <person name="Ji B."/>
            <person name="Dainat J."/>
            <person name="Nielsen K.F."/>
            <person name="Frisvad J.C."/>
            <person name="Workman M."/>
            <person name="Nielsen J."/>
        </authorList>
    </citation>
    <scope>NUCLEOTIDE SEQUENCE [LARGE SCALE GENOMIC DNA]</scope>
    <source>
        <strain evidence="3">IBT 24891</strain>
    </source>
</reference>
<dbReference type="EMBL" id="MLKD01000017">
    <property type="protein sequence ID" value="OQE18638.1"/>
    <property type="molecule type" value="Genomic_DNA"/>
</dbReference>
<dbReference type="Proteomes" id="UP000191285">
    <property type="component" value="Unassembled WGS sequence"/>
</dbReference>
<keyword evidence="1" id="KW-0812">Transmembrane</keyword>
<keyword evidence="3" id="KW-1185">Reference proteome</keyword>
<gene>
    <name evidence="2" type="ORF">PENSTE_c017G06150</name>
</gene>